<dbReference type="NCBIfam" id="TIGR00604">
    <property type="entry name" value="rad3"/>
    <property type="match status" value="1"/>
</dbReference>
<dbReference type="Proteomes" id="UP000822369">
    <property type="component" value="Chromosome 13"/>
</dbReference>
<keyword evidence="12 16" id="KW-0234">DNA repair</keyword>
<dbReference type="FunFam" id="3.40.50.300:FF:000431">
    <property type="entry name" value="Regulator of telomere elongation helicase 1"/>
    <property type="match status" value="1"/>
</dbReference>
<dbReference type="InterPro" id="IPR014001">
    <property type="entry name" value="Helicase_ATP-bd"/>
</dbReference>
<dbReference type="RefSeq" id="XP_015824156.3">
    <property type="nucleotide sequence ID" value="XM_015968670.3"/>
</dbReference>
<keyword evidence="13 16" id="KW-0413">Isomerase</keyword>
<feature type="domain" description="Helicase ATP-binding" evidence="18">
    <location>
        <begin position="7"/>
        <end position="297"/>
    </location>
</feature>
<dbReference type="FunFam" id="3.40.50.300:FF:000691">
    <property type="entry name" value="Regulator of telomere elongation helicase 1"/>
    <property type="match status" value="1"/>
</dbReference>
<dbReference type="InterPro" id="IPR006554">
    <property type="entry name" value="Helicase-like_DEXD_c2"/>
</dbReference>
<dbReference type="GO" id="GO:0046872">
    <property type="term" value="F:metal ion binding"/>
    <property type="evidence" value="ECO:0007669"/>
    <property type="project" value="UniProtKB-UniRule"/>
</dbReference>
<keyword evidence="6 16" id="KW-0378">Hydrolase</keyword>
<evidence type="ECO:0000256" key="11">
    <source>
        <dbReference type="ARBA" id="ARBA00023125"/>
    </source>
</evidence>
<evidence type="ECO:0000256" key="16">
    <source>
        <dbReference type="HAMAP-Rule" id="MF_03065"/>
    </source>
</evidence>
<evidence type="ECO:0000313" key="19">
    <source>
        <dbReference type="EMBL" id="KAF7210526.1"/>
    </source>
</evidence>
<dbReference type="GO" id="GO:0003677">
    <property type="term" value="F:DNA binding"/>
    <property type="evidence" value="ECO:0007669"/>
    <property type="project" value="UniProtKB-UniRule"/>
</dbReference>
<dbReference type="Pfam" id="PF23109">
    <property type="entry name" value="ARCH_RTEL1"/>
    <property type="match status" value="1"/>
</dbReference>
<dbReference type="CDD" id="cd13932">
    <property type="entry name" value="HN_RTEL1"/>
    <property type="match status" value="1"/>
</dbReference>
<evidence type="ECO:0000256" key="9">
    <source>
        <dbReference type="ARBA" id="ARBA00023004"/>
    </source>
</evidence>
<keyword evidence="4 16" id="KW-0547">Nucleotide-binding</keyword>
<feature type="region of interest" description="Disordered" evidence="17">
    <location>
        <begin position="1017"/>
        <end position="1078"/>
    </location>
</feature>
<keyword evidence="9 16" id="KW-0408">Iron</keyword>
<comment type="similarity">
    <text evidence="16">Belongs to the helicase family. RAD3/XPD subfamily.</text>
</comment>
<evidence type="ECO:0000256" key="2">
    <source>
        <dbReference type="ARBA" id="ARBA00022485"/>
    </source>
</evidence>
<dbReference type="InterPro" id="IPR057498">
    <property type="entry name" value="Rtel1_ARCH"/>
</dbReference>
<keyword evidence="7 16" id="KW-0347">Helicase</keyword>
<evidence type="ECO:0000256" key="3">
    <source>
        <dbReference type="ARBA" id="ARBA00022723"/>
    </source>
</evidence>
<evidence type="ECO:0000259" key="18">
    <source>
        <dbReference type="PROSITE" id="PS51193"/>
    </source>
</evidence>
<dbReference type="HAMAP" id="MF_03065">
    <property type="entry name" value="RTEL1"/>
    <property type="match status" value="1"/>
</dbReference>
<dbReference type="PANTHER" id="PTHR11472">
    <property type="entry name" value="DNA REPAIR DEAD HELICASE RAD3/XP-D SUBFAMILY MEMBER"/>
    <property type="match status" value="1"/>
</dbReference>
<dbReference type="GO" id="GO:0006260">
    <property type="term" value="P:DNA replication"/>
    <property type="evidence" value="ECO:0007669"/>
    <property type="project" value="InterPro"/>
</dbReference>
<dbReference type="GO" id="GO:0003678">
    <property type="term" value="F:DNA helicase activity"/>
    <property type="evidence" value="ECO:0007669"/>
    <property type="project" value="UniProtKB-UniRule"/>
</dbReference>
<comment type="catalytic activity">
    <reaction evidence="15 16">
        <text>ATP + H2O = ADP + phosphate + H(+)</text>
        <dbReference type="Rhea" id="RHEA:13065"/>
        <dbReference type="ChEBI" id="CHEBI:15377"/>
        <dbReference type="ChEBI" id="CHEBI:15378"/>
        <dbReference type="ChEBI" id="CHEBI:30616"/>
        <dbReference type="ChEBI" id="CHEBI:43474"/>
        <dbReference type="ChEBI" id="CHEBI:456216"/>
    </reaction>
</comment>
<gene>
    <name evidence="19" type="primary">rtel1</name>
    <name evidence="16" type="synonym">RTEL1</name>
    <name evidence="19" type="ORF">G4P62_014893</name>
</gene>
<comment type="caution">
    <text evidence="19">The sequence shown here is derived from an EMBL/GenBank/DDBJ whole genome shotgun (WGS) entry which is preliminary data.</text>
</comment>
<dbReference type="Pfam" id="PF13307">
    <property type="entry name" value="Helicase_C_2"/>
    <property type="match status" value="1"/>
</dbReference>
<sequence length="1202" mass="134558">MPLLKLNGVTVDFPFTPYDCQKDYMTKVLECLKQSHNGVLESPTGTGKTLCLLCATLAWREHFKDAISARKISEKLKGAEMFPNTPFSSWGTAATDGDKPVYYTDIPKIIYASRTHSQLAQVISELKNTTYRPKVCVLGSREQLCINQEVMRQESNHVKVHMCRDKVSTRSCGFYNNVEERSSDRELLNSILDVEDLVKFGNKQRVCPYFLTRSLKQHADIIFMPYNYLLDPKSRRAHNIELNKAVVIFDEAHNVERMCEESTSFDLTPYDVASAITAVDRLLEEKAKEVSRGDPVTEDINVESLSSGSKLEVPTIAKVKQILLDLEAAIDSIDVPSEKGITKPGIFIYELLEKAHLTYSTKTAVYEALEQIIGSLTGKPGAFLNSNGLQKLADIIQLVFSGEPSELDRQRKMESYSAYFKVHIHRDTSAAKKKQAADPWASASSKKQGNILSYWCFSPGFSMQELVNQGVRCIILTSGTLSPLTTFTSEMRIDFPVLLENGHVISRDQIYVRVLDQGPDSVVLSSAFNRRFIPEVMASLGNTVANLCRLVPRGLLVFFPSFLLMEKTLELWRTKGQASHIEILKPMFVEPKGKGTFSEVINGYYSSVNDPKCKGGSFFAVCRGKASEGLDFADNFCRAVVITGLPFPPKFDPRVVLKMQYLDEMNGSKAPGVKFLSGQEWYRHQAFRAVNQAIGRVIRHKEDYGAIFLCDERFRSPDVRANLPSWVRPYVRVQAGFGTVVREVSQFFRTAQKMRPEVIKTPAAENPAAECSSSSCSSSSSSSCSSSSFSCVVAQKAKVLDAHLPSLKKRKLDEGGGASGMAKICISYEGEVPESQRRPANLLDALDQGERRRGDDDAAGGDEVTRPGVSLVRSSLRELTVLVRLQASRLSTLSLQYNKRLEDELRGGKRKIKLVHEQKTSTSEDVLEDGKTSRAKQFLADMKASLSKVTFDRIVQALQDYKKTDSLDSLLSETSMLADDENTHSLLRGFYQFIRPHHKKRFDEKCLELTGQGCGFKPDHSLSKDEKRAVMLQKSSERRPAEARSSSSSCRQLDTQQLNGGGPHLSQQGLKQPQEGAGSAKGNKVYAALIADVKEAFGAEKSSLLFQAIRRYKETDVYEDLVTTLVNMFMETWEHFDLLIRFGTFVRPHHKKLYKEMLDALIFSAARDPSLKEEQEKRAPLLPPFKTQSKISTFFSTNKDDI</sequence>
<dbReference type="InterPro" id="IPR013020">
    <property type="entry name" value="Rad3/Chl1-like"/>
</dbReference>
<accession>A0A9D2XXW9</accession>
<dbReference type="PROSITE" id="PS51193">
    <property type="entry name" value="HELICASE_ATP_BIND_2"/>
    <property type="match status" value="1"/>
</dbReference>
<reference evidence="19" key="1">
    <citation type="submission" date="2020-03" db="EMBL/GenBank/DDBJ databases">
        <title>Intra-Species Differences in Population Size shape Life History and Genome Evolution.</title>
        <authorList>
            <person name="Willemsen D."/>
            <person name="Cui R."/>
            <person name="Valenzano D.R."/>
        </authorList>
    </citation>
    <scope>NUCLEOTIDE SEQUENCE</scope>
    <source>
        <strain evidence="19">GRZ</strain>
        <tissue evidence="19">Whole</tissue>
    </source>
</reference>
<evidence type="ECO:0000256" key="5">
    <source>
        <dbReference type="ARBA" id="ARBA00022763"/>
    </source>
</evidence>
<keyword evidence="2 16" id="KW-0004">4Fe-4S</keyword>
<evidence type="ECO:0000256" key="10">
    <source>
        <dbReference type="ARBA" id="ARBA00023014"/>
    </source>
</evidence>
<evidence type="ECO:0000256" key="13">
    <source>
        <dbReference type="ARBA" id="ARBA00023235"/>
    </source>
</evidence>
<dbReference type="SUPFAM" id="SSF52540">
    <property type="entry name" value="P-loop containing nucleoside triphosphate hydrolases"/>
    <property type="match status" value="2"/>
</dbReference>
<feature type="region of interest" description="Disordered" evidence="17">
    <location>
        <begin position="836"/>
        <end position="866"/>
    </location>
</feature>
<dbReference type="GO" id="GO:0006310">
    <property type="term" value="P:DNA recombination"/>
    <property type="evidence" value="ECO:0007669"/>
    <property type="project" value="InterPro"/>
</dbReference>
<feature type="binding site" evidence="16">
    <location>
        <position position="145"/>
    </location>
    <ligand>
        <name>[4Fe-4S] cluster</name>
        <dbReference type="ChEBI" id="CHEBI:49883"/>
    </ligand>
</feature>
<evidence type="ECO:0000313" key="20">
    <source>
        <dbReference type="Proteomes" id="UP000822369"/>
    </source>
</evidence>
<dbReference type="OrthoDB" id="19182at2759"/>
<dbReference type="Gene3D" id="3.40.50.300">
    <property type="entry name" value="P-loop containing nucleotide triphosphate hydrolases"/>
    <property type="match status" value="2"/>
</dbReference>
<dbReference type="InterPro" id="IPR006555">
    <property type="entry name" value="ATP-dep_Helicase_C"/>
</dbReference>
<evidence type="ECO:0000256" key="7">
    <source>
        <dbReference type="ARBA" id="ARBA00022806"/>
    </source>
</evidence>
<dbReference type="EMBL" id="JAAVVJ010000013">
    <property type="protein sequence ID" value="KAF7210526.1"/>
    <property type="molecule type" value="Genomic_DNA"/>
</dbReference>
<evidence type="ECO:0000256" key="15">
    <source>
        <dbReference type="ARBA" id="ARBA00049360"/>
    </source>
</evidence>
<name>A0A9D2XXW9_NOTFU</name>
<dbReference type="SMART" id="SM00487">
    <property type="entry name" value="DEXDc"/>
    <property type="match status" value="1"/>
</dbReference>
<dbReference type="GO" id="GO:0006281">
    <property type="term" value="P:DNA repair"/>
    <property type="evidence" value="ECO:0007669"/>
    <property type="project" value="UniProtKB-UniRule"/>
</dbReference>
<proteinExistence type="inferred from homology"/>
<evidence type="ECO:0000256" key="4">
    <source>
        <dbReference type="ARBA" id="ARBA00022741"/>
    </source>
</evidence>
<dbReference type="CTD" id="51750"/>
<dbReference type="GeneID" id="107391380"/>
<dbReference type="CDD" id="cd17970">
    <property type="entry name" value="DEAHc_FancJ"/>
    <property type="match status" value="1"/>
</dbReference>
<dbReference type="GO" id="GO:0045910">
    <property type="term" value="P:negative regulation of DNA recombination"/>
    <property type="evidence" value="ECO:0007669"/>
    <property type="project" value="TreeGrafter"/>
</dbReference>
<dbReference type="GO" id="GO:0016818">
    <property type="term" value="F:hydrolase activity, acting on acid anhydrides, in phosphorus-containing anhydrides"/>
    <property type="evidence" value="ECO:0007669"/>
    <property type="project" value="InterPro"/>
</dbReference>
<feature type="compositionally biased region" description="Basic and acidic residues" evidence="17">
    <location>
        <begin position="1017"/>
        <end position="1042"/>
    </location>
</feature>
<dbReference type="GO" id="GO:0005634">
    <property type="term" value="C:nucleus"/>
    <property type="evidence" value="ECO:0007669"/>
    <property type="project" value="UniProtKB-SubCell"/>
</dbReference>
<dbReference type="GO" id="GO:1904430">
    <property type="term" value="P:negative regulation of t-circle formation"/>
    <property type="evidence" value="ECO:0007669"/>
    <property type="project" value="TreeGrafter"/>
</dbReference>
<evidence type="ECO:0000256" key="1">
    <source>
        <dbReference type="ARBA" id="ARBA00004123"/>
    </source>
</evidence>
<keyword evidence="11 16" id="KW-0238">DNA-binding</keyword>
<dbReference type="GO" id="GO:0090657">
    <property type="term" value="P:telomeric loop disassembly"/>
    <property type="evidence" value="ECO:0007669"/>
    <property type="project" value="TreeGrafter"/>
</dbReference>
<dbReference type="Pfam" id="PF23116">
    <property type="entry name" value="HHD_RTEL1"/>
    <property type="match status" value="1"/>
</dbReference>
<feature type="binding site" evidence="16">
    <location>
        <position position="172"/>
    </location>
    <ligand>
        <name>[4Fe-4S] cluster</name>
        <dbReference type="ChEBI" id="CHEBI:49883"/>
    </ligand>
</feature>
<comment type="function">
    <text evidence="16">A probable ATP-dependent DNA helicase implicated in telomere-length regulation, DNA repair and the maintenance of genomic stability. Acts as an anti-recombinase to counteract toxic recombination and limit crossover during meiosis. Regulates meiotic recombination and crossover homeostasis by physically dissociating strand invasion events and thereby promotes noncrossover repair by meiotic synthesis dependent strand annealing (SDSA) as well as disassembly of D loop recombination intermediates. Also disassembles T loops and prevents telomere fragility by counteracting telomeric G4-DNA structures, which together ensure the dynamics and stability of the telomere.</text>
</comment>
<dbReference type="SMART" id="SM00488">
    <property type="entry name" value="DEXDc2"/>
    <property type="match status" value="1"/>
</dbReference>
<evidence type="ECO:0000256" key="8">
    <source>
        <dbReference type="ARBA" id="ARBA00022840"/>
    </source>
</evidence>
<keyword evidence="3 16" id="KW-0479">Metal-binding</keyword>
<dbReference type="PANTHER" id="PTHR11472:SF34">
    <property type="entry name" value="REGULATOR OF TELOMERE ELONGATION HELICASE 1"/>
    <property type="match status" value="1"/>
</dbReference>
<protein>
    <recommendedName>
        <fullName evidence="16">Regulator of telomere elongation helicase 1</fullName>
        <ecNumber evidence="16">5.6.2.-</ecNumber>
    </recommendedName>
</protein>
<keyword evidence="8 16" id="KW-0067">ATP-binding</keyword>
<dbReference type="InterPro" id="IPR045028">
    <property type="entry name" value="DinG/Rad3-like"/>
</dbReference>
<dbReference type="SMART" id="SM00491">
    <property type="entry name" value="HELICc2"/>
    <property type="match status" value="1"/>
</dbReference>
<dbReference type="InterPro" id="IPR010614">
    <property type="entry name" value="RAD3-like_helicase_DEAD"/>
</dbReference>
<evidence type="ECO:0000256" key="17">
    <source>
        <dbReference type="SAM" id="MobiDB-lite"/>
    </source>
</evidence>
<feature type="binding site" evidence="16">
    <location>
        <position position="163"/>
    </location>
    <ligand>
        <name>[4Fe-4S] cluster</name>
        <dbReference type="ChEBI" id="CHEBI:49883"/>
    </ligand>
</feature>
<dbReference type="GO" id="GO:0010569">
    <property type="term" value="P:regulation of double-strand break repair via homologous recombination"/>
    <property type="evidence" value="ECO:0007669"/>
    <property type="project" value="UniProtKB-UniRule"/>
</dbReference>
<keyword evidence="10 16" id="KW-0411">Iron-sulfur</keyword>
<dbReference type="InterPro" id="IPR030845">
    <property type="entry name" value="RTEL1"/>
</dbReference>
<dbReference type="Pfam" id="PF06733">
    <property type="entry name" value="DEAD_2"/>
    <property type="match status" value="1"/>
</dbReference>
<dbReference type="InterPro" id="IPR014013">
    <property type="entry name" value="Helic_SF1/SF2_ATP-bd_DinG/Rad3"/>
</dbReference>
<evidence type="ECO:0000256" key="12">
    <source>
        <dbReference type="ARBA" id="ARBA00023204"/>
    </source>
</evidence>
<dbReference type="InterPro" id="IPR027417">
    <property type="entry name" value="P-loop_NTPase"/>
</dbReference>
<keyword evidence="14 16" id="KW-0539">Nucleus</keyword>
<dbReference type="GO" id="GO:0051539">
    <property type="term" value="F:4 iron, 4 sulfur cluster binding"/>
    <property type="evidence" value="ECO:0007669"/>
    <property type="project" value="UniProtKB-UniRule"/>
</dbReference>
<keyword evidence="5 16" id="KW-0227">DNA damage</keyword>
<dbReference type="GO" id="GO:0070182">
    <property type="term" value="F:DNA polymerase binding"/>
    <property type="evidence" value="ECO:0007669"/>
    <property type="project" value="TreeGrafter"/>
</dbReference>
<dbReference type="EC" id="5.6.2.-" evidence="16"/>
<evidence type="ECO:0000256" key="14">
    <source>
        <dbReference type="ARBA" id="ARBA00023242"/>
    </source>
</evidence>
<feature type="binding site" evidence="16">
    <location>
        <position position="207"/>
    </location>
    <ligand>
        <name>[4Fe-4S] cluster</name>
        <dbReference type="ChEBI" id="CHEBI:49883"/>
    </ligand>
</feature>
<dbReference type="AlphaFoldDB" id="A0A9D2XXW9"/>
<dbReference type="GO" id="GO:0005524">
    <property type="term" value="F:ATP binding"/>
    <property type="evidence" value="ECO:0007669"/>
    <property type="project" value="UniProtKB-UniRule"/>
</dbReference>
<comment type="subcellular location">
    <subcellularLocation>
        <location evidence="1 16">Nucleus</location>
    </subcellularLocation>
</comment>
<comment type="caution">
    <text evidence="16">Lacks conserved residue(s) required for the propagation of feature annotation.</text>
</comment>
<organism evidence="19 20">
    <name type="scientific">Nothobranchius furzeri</name>
    <name type="common">Turquoise killifish</name>
    <dbReference type="NCBI Taxonomy" id="105023"/>
    <lineage>
        <taxon>Eukaryota</taxon>
        <taxon>Metazoa</taxon>
        <taxon>Chordata</taxon>
        <taxon>Craniata</taxon>
        <taxon>Vertebrata</taxon>
        <taxon>Euteleostomi</taxon>
        <taxon>Actinopterygii</taxon>
        <taxon>Neopterygii</taxon>
        <taxon>Teleostei</taxon>
        <taxon>Neoteleostei</taxon>
        <taxon>Acanthomorphata</taxon>
        <taxon>Ovalentaria</taxon>
        <taxon>Atherinomorphae</taxon>
        <taxon>Cyprinodontiformes</taxon>
        <taxon>Nothobranchiidae</taxon>
        <taxon>Nothobranchius</taxon>
    </lineage>
</organism>
<dbReference type="KEGG" id="nfu:107391380"/>
<dbReference type="CDD" id="cd18788">
    <property type="entry name" value="SF2_C_XPD"/>
    <property type="match status" value="1"/>
</dbReference>
<dbReference type="InterPro" id="IPR049909">
    <property type="entry name" value="Rtel1_HHD"/>
</dbReference>
<dbReference type="Gene3D" id="1.20.1160.20">
    <property type="match status" value="2"/>
</dbReference>
<evidence type="ECO:0000256" key="6">
    <source>
        <dbReference type="ARBA" id="ARBA00022801"/>
    </source>
</evidence>